<protein>
    <recommendedName>
        <fullName evidence="8">AB hydrolase-1 domain-containing protein</fullName>
    </recommendedName>
</protein>
<dbReference type="InterPro" id="IPR000073">
    <property type="entry name" value="AB_hydrolase_1"/>
</dbReference>
<evidence type="ECO:0000259" key="5">
    <source>
        <dbReference type="Pfam" id="PF04696"/>
    </source>
</evidence>
<feature type="compositionally biased region" description="Basic and acidic residues" evidence="3">
    <location>
        <begin position="389"/>
        <end position="410"/>
    </location>
</feature>
<keyword evidence="1" id="KW-0378">Hydrolase</keyword>
<dbReference type="Gene3D" id="3.40.50.1820">
    <property type="entry name" value="alpha/beta hydrolase"/>
    <property type="match status" value="1"/>
</dbReference>
<accession>A0ABR0C8Y6</accession>
<name>A0ABR0C8Y6_PURLI</name>
<feature type="region of interest" description="Disordered" evidence="3">
    <location>
        <begin position="548"/>
        <end position="622"/>
    </location>
</feature>
<dbReference type="SUPFAM" id="SSF53474">
    <property type="entry name" value="alpha/beta-Hydrolases"/>
    <property type="match status" value="1"/>
</dbReference>
<proteinExistence type="inferred from homology"/>
<sequence>MLRQELISSADPRPYQTSLRRLGQLATLRCACVTSLGRGARNTIQDPLVRAHWQQNLSQAGVGFAALGPSALSHAGQLAGARCESSLEDKTVLEKLRAVSCLLRSRPRSGEERLREVPRHLVVRATLAFFVFAPLAKPAYLPQASGPPFHAPSFGKSDAKQLSQGEPSRLATQMLLKIVGTCFVWTQELGRRTDRKSSRLVLSRLTKDVATDTLFQCHQVISHSSSDESCTGMRDSCGSVGPTAALGQTVNPMGAVHQRLSSSQGVQGPFPAVTNSNHHQRDPIFHLSNIVTQLHCTPPSRSERPLDVCDGEQAVMATEQSARRALDVDAPASPPRASEHHSPTNEDRRKRKASSPEARSDDGRAKRPRQGSEDRASPPPRRRSPSPAHRRDSYGSGQERRPSVTQEDKKRGKRLFGGLLNTLSQTGSSSQQKRRQEIERRQQIKMKEQTAEDDKRRAEKKAELHKIRMEQQIHFEEQVMRNRHAKELRLAQFLRTRARPVIYYRPYRLTEREEDIIDDQISDVKVDIARDLEDFKYRKERHLRRYGLKNDIDSRPREPSPAPMPVPDIGPPPSPRPSANAEDADQHPETEDREVRDAEPIEQQPGPQSHHHDPHDDSGDVLVEGEEDMQNHLHWLWQRCCEVDSHSSPIRSTSTLFSGLIVVLVESVLSLLSGVAFTSFAPANPGSGGVWRGDTQKSVGVAFTPRRRSRQGSRHHHDRRLGSKRAVRVHSIVSTQLHEFHPSNGNLHEPGAREFKAPLCEDKSSQATTLTAPANPPAIHPPPYVEASFERSGTELTTKHETGHDQCAARIIASGKERVQSRDAVAQEFTADPFAPALPTMDASKLTPHDVRVKYESAVVRGKRYKYILGEPKITLPIATIFLIHGFPDCSFGWRNQIPYLMKLGFRVVVPDLLGYAGSDTPEDLAQFSLKSMSADIKELARKFVGDGQIVLGGHDWGGALVWRIALWHPELLKGVFSVCTPFNAPMKPWLPLQDLIAMGKLKNFTYQLQLAGPDVEKAIQGEEKVRQFLNGMWGGFGPNREHAFVAEKGVLLDNLPKLDRTVLLSEEELNHYVEKYMLQGAPQLRGPLNWYRTRKINWEEELPLVDKEVKLEMPTMFIAATNDSALPPSMSAGMERYMPKLTRAEVGGSHWALTGASDEVNAHIGKWLKALFEGDIKSAL</sequence>
<feature type="compositionally biased region" description="Basic and acidic residues" evidence="3">
    <location>
        <begin position="548"/>
        <end position="558"/>
    </location>
</feature>
<evidence type="ECO:0000313" key="7">
    <source>
        <dbReference type="Proteomes" id="UP001287286"/>
    </source>
</evidence>
<feature type="compositionally biased region" description="Basic and acidic residues" evidence="3">
    <location>
        <begin position="434"/>
        <end position="455"/>
    </location>
</feature>
<evidence type="ECO:0000259" key="4">
    <source>
        <dbReference type="Pfam" id="PF00561"/>
    </source>
</evidence>
<feature type="region of interest" description="Disordered" evidence="3">
    <location>
        <begin position="320"/>
        <end position="455"/>
    </location>
</feature>
<feature type="compositionally biased region" description="Basic residues" evidence="3">
    <location>
        <begin position="705"/>
        <end position="725"/>
    </location>
</feature>
<dbReference type="PRINTS" id="PR00412">
    <property type="entry name" value="EPOXHYDRLASE"/>
</dbReference>
<feature type="region of interest" description="Disordered" evidence="3">
    <location>
        <begin position="704"/>
        <end position="725"/>
    </location>
</feature>
<feature type="domain" description="Pinin/SDK/MemA protein" evidence="5">
    <location>
        <begin position="406"/>
        <end position="521"/>
    </location>
</feature>
<gene>
    <name evidence="6" type="ORF">Purlil1_3044</name>
</gene>
<feature type="compositionally biased region" description="Basic and acidic residues" evidence="3">
    <location>
        <begin position="358"/>
        <end position="376"/>
    </location>
</feature>
<dbReference type="InterPro" id="IPR006786">
    <property type="entry name" value="Pinin_SDK_MemA"/>
</dbReference>
<organism evidence="6 7">
    <name type="scientific">Purpureocillium lilacinum</name>
    <name type="common">Paecilomyces lilacinus</name>
    <dbReference type="NCBI Taxonomy" id="33203"/>
    <lineage>
        <taxon>Eukaryota</taxon>
        <taxon>Fungi</taxon>
        <taxon>Dikarya</taxon>
        <taxon>Ascomycota</taxon>
        <taxon>Pezizomycotina</taxon>
        <taxon>Sordariomycetes</taxon>
        <taxon>Hypocreomycetidae</taxon>
        <taxon>Hypocreales</taxon>
        <taxon>Ophiocordycipitaceae</taxon>
        <taxon>Purpureocillium</taxon>
    </lineage>
</organism>
<evidence type="ECO:0008006" key="8">
    <source>
        <dbReference type="Google" id="ProtNLM"/>
    </source>
</evidence>
<evidence type="ECO:0000313" key="6">
    <source>
        <dbReference type="EMBL" id="KAK4092423.1"/>
    </source>
</evidence>
<dbReference type="InterPro" id="IPR029058">
    <property type="entry name" value="AB_hydrolase_fold"/>
</dbReference>
<dbReference type="PANTHER" id="PTHR43329">
    <property type="entry name" value="EPOXIDE HYDROLASE"/>
    <property type="match status" value="1"/>
</dbReference>
<reference evidence="6 7" key="1">
    <citation type="journal article" date="2024" name="Microbiol. Resour. Announc.">
        <title>Genome annotations for the ascomycete fungi Trichoderma harzianum, Trichoderma aggressivum, and Purpureocillium lilacinum.</title>
        <authorList>
            <person name="Beijen E.P.W."/>
            <person name="Ohm R.A."/>
        </authorList>
    </citation>
    <scope>NUCLEOTIDE SEQUENCE [LARGE SCALE GENOMIC DNA]</scope>
    <source>
        <strain evidence="6 7">CBS 150709</strain>
    </source>
</reference>
<evidence type="ECO:0000256" key="3">
    <source>
        <dbReference type="SAM" id="MobiDB-lite"/>
    </source>
</evidence>
<feature type="compositionally biased region" description="Basic and acidic residues" evidence="3">
    <location>
        <begin position="337"/>
        <end position="348"/>
    </location>
</feature>
<dbReference type="Proteomes" id="UP001287286">
    <property type="component" value="Unassembled WGS sequence"/>
</dbReference>
<comment type="caution">
    <text evidence="6">The sequence shown here is derived from an EMBL/GenBank/DDBJ whole genome shotgun (WGS) entry which is preliminary data.</text>
</comment>
<keyword evidence="7" id="KW-1185">Reference proteome</keyword>
<dbReference type="Pfam" id="PF00561">
    <property type="entry name" value="Abhydrolase_1"/>
    <property type="match status" value="1"/>
</dbReference>
<dbReference type="EMBL" id="JAWRVI010000008">
    <property type="protein sequence ID" value="KAK4092423.1"/>
    <property type="molecule type" value="Genomic_DNA"/>
</dbReference>
<feature type="compositionally biased region" description="Basic and acidic residues" evidence="3">
    <location>
        <begin position="584"/>
        <end position="599"/>
    </location>
</feature>
<feature type="domain" description="AB hydrolase-1" evidence="4">
    <location>
        <begin position="880"/>
        <end position="1154"/>
    </location>
</feature>
<dbReference type="Pfam" id="PF04696">
    <property type="entry name" value="Pinin_SDK_memA"/>
    <property type="match status" value="1"/>
</dbReference>
<feature type="compositionally biased region" description="Pro residues" evidence="3">
    <location>
        <begin position="559"/>
        <end position="576"/>
    </location>
</feature>
<feature type="compositionally biased region" description="Polar residues" evidence="3">
    <location>
        <begin position="421"/>
        <end position="430"/>
    </location>
</feature>
<evidence type="ECO:0000256" key="2">
    <source>
        <dbReference type="ARBA" id="ARBA00038334"/>
    </source>
</evidence>
<evidence type="ECO:0000256" key="1">
    <source>
        <dbReference type="ARBA" id="ARBA00022801"/>
    </source>
</evidence>
<dbReference type="InterPro" id="IPR000639">
    <property type="entry name" value="Epox_hydrolase-like"/>
</dbReference>
<comment type="similarity">
    <text evidence="2">Belongs to the AB hydrolase superfamily. Epoxide hydrolase family.</text>
</comment>